<accession>A0A914XVA4</accession>
<keyword evidence="2" id="KW-1185">Reference proteome</keyword>
<dbReference type="WBParaSite" id="PSU_v2.g10474.t1">
    <property type="protein sequence ID" value="PSU_v2.g10474.t1"/>
    <property type="gene ID" value="PSU_v2.g10474"/>
</dbReference>
<evidence type="ECO:0000313" key="2">
    <source>
        <dbReference type="Proteomes" id="UP000887577"/>
    </source>
</evidence>
<keyword evidence="1" id="KW-0175">Coiled coil</keyword>
<protein>
    <submittedName>
        <fullName evidence="3">Uncharacterized protein</fullName>
    </submittedName>
</protein>
<sequence>MTPPFLPHHLNLHRQRNYSQVSSGSQFPSNVELVAFFMESHNKMQDELSKKNEQIAAHYQIILLMQQENAAPAPPRRQESYAPTINESRNDAYSNMIVVTNIPEQIDASNDNELDKAAINNLIKNIDPGVEIDSLARMGRKTNGKKRSIKVKLQSNQQKKAVLSKAPTYIKSNPELLKNNTFINSMRSPESHRMQVKLQRRLNELRNNAKESKMDVRLYIQRNQIHLNDISNPEKNGILNDAVNEEVAAFYKQHNIFRGRTQSTTSDFEMH</sequence>
<evidence type="ECO:0000313" key="3">
    <source>
        <dbReference type="WBParaSite" id="PSU_v2.g10474.t1"/>
    </source>
</evidence>
<evidence type="ECO:0000256" key="1">
    <source>
        <dbReference type="SAM" id="Coils"/>
    </source>
</evidence>
<organism evidence="2 3">
    <name type="scientific">Panagrolaimus superbus</name>
    <dbReference type="NCBI Taxonomy" id="310955"/>
    <lineage>
        <taxon>Eukaryota</taxon>
        <taxon>Metazoa</taxon>
        <taxon>Ecdysozoa</taxon>
        <taxon>Nematoda</taxon>
        <taxon>Chromadorea</taxon>
        <taxon>Rhabditida</taxon>
        <taxon>Tylenchina</taxon>
        <taxon>Panagrolaimomorpha</taxon>
        <taxon>Panagrolaimoidea</taxon>
        <taxon>Panagrolaimidae</taxon>
        <taxon>Panagrolaimus</taxon>
    </lineage>
</organism>
<reference evidence="3" key="1">
    <citation type="submission" date="2022-11" db="UniProtKB">
        <authorList>
            <consortium name="WormBaseParasite"/>
        </authorList>
    </citation>
    <scope>IDENTIFICATION</scope>
</reference>
<name>A0A914XVA4_9BILA</name>
<proteinExistence type="predicted"/>
<dbReference type="AlphaFoldDB" id="A0A914XVA4"/>
<feature type="coiled-coil region" evidence="1">
    <location>
        <begin position="195"/>
        <end position="222"/>
    </location>
</feature>
<dbReference type="Proteomes" id="UP000887577">
    <property type="component" value="Unplaced"/>
</dbReference>